<dbReference type="InterPro" id="IPR010982">
    <property type="entry name" value="Lambda_DNA-bd_dom_sf"/>
</dbReference>
<protein>
    <submittedName>
        <fullName evidence="2">XRE family transcriptional regulator</fullName>
    </submittedName>
</protein>
<proteinExistence type="predicted"/>
<keyword evidence="3" id="KW-1185">Reference proteome</keyword>
<name>A0AAE3D320_9HYPH</name>
<evidence type="ECO:0000259" key="1">
    <source>
        <dbReference type="PROSITE" id="PS50943"/>
    </source>
</evidence>
<sequence>MTEQLKRIRKSRGLSQSDVADALGIVVANYNRLERGKVELTLSRMKELAILLKCEPVDLITNKTHTRFVKVRSSIEADQWMKHTEWPEDQWYEITVPDDAELQTYSLNAAEVRGPSMNKKFPHGSVLVYSEAGDNPLQLEANASYIIETRRSDGMKEATAKTAITDNSGKFWLMPESTDPRHQQPIELENTIAGQVSILGKVRYSLRRET</sequence>
<dbReference type="GO" id="GO:0003677">
    <property type="term" value="F:DNA binding"/>
    <property type="evidence" value="ECO:0007669"/>
    <property type="project" value="InterPro"/>
</dbReference>
<dbReference type="Gene3D" id="2.10.109.10">
    <property type="entry name" value="Umud Fragment, subunit A"/>
    <property type="match status" value="1"/>
</dbReference>
<feature type="domain" description="HTH cro/C1-type" evidence="1">
    <location>
        <begin position="5"/>
        <end position="59"/>
    </location>
</feature>
<dbReference type="EMBL" id="JAICBX010000006">
    <property type="protein sequence ID" value="MBW8640404.1"/>
    <property type="molecule type" value="Genomic_DNA"/>
</dbReference>
<dbReference type="CDD" id="cd00093">
    <property type="entry name" value="HTH_XRE"/>
    <property type="match status" value="1"/>
</dbReference>
<dbReference type="PROSITE" id="PS50943">
    <property type="entry name" value="HTH_CROC1"/>
    <property type="match status" value="1"/>
</dbReference>
<comment type="caution">
    <text evidence="2">The sequence shown here is derived from an EMBL/GenBank/DDBJ whole genome shotgun (WGS) entry which is preliminary data.</text>
</comment>
<reference evidence="2" key="1">
    <citation type="submission" date="2021-08" db="EMBL/GenBank/DDBJ databases">
        <title>Hoeflea bacterium WL0058 sp. nov., isolated from the sediment.</title>
        <authorList>
            <person name="Wang L."/>
            <person name="Zhang D."/>
        </authorList>
    </citation>
    <scope>NUCLEOTIDE SEQUENCE</scope>
    <source>
        <strain evidence="2">WL0058</strain>
    </source>
</reference>
<accession>A0AAE3D320</accession>
<evidence type="ECO:0000313" key="3">
    <source>
        <dbReference type="Proteomes" id="UP001196509"/>
    </source>
</evidence>
<dbReference type="Pfam" id="PF01381">
    <property type="entry name" value="HTH_3"/>
    <property type="match status" value="1"/>
</dbReference>
<dbReference type="SUPFAM" id="SSF47413">
    <property type="entry name" value="lambda repressor-like DNA-binding domains"/>
    <property type="match status" value="1"/>
</dbReference>
<dbReference type="InterPro" id="IPR001387">
    <property type="entry name" value="Cro/C1-type_HTH"/>
</dbReference>
<dbReference type="AlphaFoldDB" id="A0AAE3D320"/>
<gene>
    <name evidence="2" type="ORF">K1W69_24645</name>
</gene>
<dbReference type="Pfam" id="PF00717">
    <property type="entry name" value="Peptidase_S24"/>
    <property type="match status" value="1"/>
</dbReference>
<evidence type="ECO:0000313" key="2">
    <source>
        <dbReference type="EMBL" id="MBW8640404.1"/>
    </source>
</evidence>
<dbReference type="Gene3D" id="1.10.260.40">
    <property type="entry name" value="lambda repressor-like DNA-binding domains"/>
    <property type="match status" value="1"/>
</dbReference>
<dbReference type="InterPro" id="IPR015927">
    <property type="entry name" value="Peptidase_S24_S26A/B/C"/>
</dbReference>
<dbReference type="SMART" id="SM00530">
    <property type="entry name" value="HTH_XRE"/>
    <property type="match status" value="1"/>
</dbReference>
<organism evidence="2 3">
    <name type="scientific">Flavimaribacter sediminis</name>
    <dbReference type="NCBI Taxonomy" id="2865987"/>
    <lineage>
        <taxon>Bacteria</taxon>
        <taxon>Pseudomonadati</taxon>
        <taxon>Pseudomonadota</taxon>
        <taxon>Alphaproteobacteria</taxon>
        <taxon>Hyphomicrobiales</taxon>
        <taxon>Rhizobiaceae</taxon>
        <taxon>Flavimaribacter</taxon>
    </lineage>
</organism>
<dbReference type="Proteomes" id="UP001196509">
    <property type="component" value="Unassembled WGS sequence"/>
</dbReference>